<name>A0A0J6SSM7_9HYPH</name>
<dbReference type="Proteomes" id="UP000035955">
    <property type="component" value="Unassembled WGS sequence"/>
</dbReference>
<dbReference type="PROSITE" id="PS51635">
    <property type="entry name" value="PNPLA"/>
    <property type="match status" value="1"/>
</dbReference>
<evidence type="ECO:0000259" key="5">
    <source>
        <dbReference type="PROSITE" id="PS51635"/>
    </source>
</evidence>
<evidence type="ECO:0000256" key="3">
    <source>
        <dbReference type="ARBA" id="ARBA00023098"/>
    </source>
</evidence>
<evidence type="ECO:0000256" key="2">
    <source>
        <dbReference type="ARBA" id="ARBA00022963"/>
    </source>
</evidence>
<dbReference type="PANTHER" id="PTHR14226">
    <property type="entry name" value="NEUROPATHY TARGET ESTERASE/SWISS CHEESE D.MELANOGASTER"/>
    <property type="match status" value="1"/>
</dbReference>
<gene>
    <name evidence="6" type="ORF">VQ02_15295</name>
</gene>
<dbReference type="EMBL" id="LABY01000098">
    <property type="protein sequence ID" value="KMO36547.1"/>
    <property type="molecule type" value="Genomic_DNA"/>
</dbReference>
<feature type="active site" description="Proton acceptor" evidence="4">
    <location>
        <position position="199"/>
    </location>
</feature>
<dbReference type="GO" id="GO:0016787">
    <property type="term" value="F:hydrolase activity"/>
    <property type="evidence" value="ECO:0007669"/>
    <property type="project" value="UniProtKB-UniRule"/>
</dbReference>
<accession>A0A0J6SSM7</accession>
<reference evidence="6 7" key="1">
    <citation type="submission" date="2015-03" db="EMBL/GenBank/DDBJ databases">
        <title>Genome sequencing of Methylobacterium variabile DSM 16961.</title>
        <authorList>
            <person name="Chaudhry V."/>
            <person name="Patil P.B."/>
        </authorList>
    </citation>
    <scope>NUCLEOTIDE SEQUENCE [LARGE SCALE GENOMIC DNA]</scope>
    <source>
        <strain evidence="6 7">DSM 16961</strain>
    </source>
</reference>
<keyword evidence="7" id="KW-1185">Reference proteome</keyword>
<dbReference type="AlphaFoldDB" id="A0A0J6SSM7"/>
<feature type="domain" description="PNPLA" evidence="5">
    <location>
        <begin position="20"/>
        <end position="212"/>
    </location>
</feature>
<dbReference type="SUPFAM" id="SSF52151">
    <property type="entry name" value="FabD/lysophospholipase-like"/>
    <property type="match status" value="1"/>
</dbReference>
<protein>
    <recommendedName>
        <fullName evidence="5">PNPLA domain-containing protein</fullName>
    </recommendedName>
</protein>
<organism evidence="6 7">
    <name type="scientific">Methylobacterium variabile</name>
    <dbReference type="NCBI Taxonomy" id="298794"/>
    <lineage>
        <taxon>Bacteria</taxon>
        <taxon>Pseudomonadati</taxon>
        <taxon>Pseudomonadota</taxon>
        <taxon>Alphaproteobacteria</taxon>
        <taxon>Hyphomicrobiales</taxon>
        <taxon>Methylobacteriaceae</taxon>
        <taxon>Methylobacterium</taxon>
    </lineage>
</organism>
<keyword evidence="1 4" id="KW-0378">Hydrolase</keyword>
<comment type="caution">
    <text evidence="4">Lacks conserved residue(s) required for the propagation of feature annotation.</text>
</comment>
<evidence type="ECO:0000256" key="4">
    <source>
        <dbReference type="PROSITE-ProRule" id="PRU01161"/>
    </source>
</evidence>
<dbReference type="InterPro" id="IPR002641">
    <property type="entry name" value="PNPLA_dom"/>
</dbReference>
<dbReference type="InterPro" id="IPR016035">
    <property type="entry name" value="Acyl_Trfase/lysoPLipase"/>
</dbReference>
<keyword evidence="3 4" id="KW-0443">Lipid metabolism</keyword>
<dbReference type="Pfam" id="PF01734">
    <property type="entry name" value="Patatin"/>
    <property type="match status" value="1"/>
</dbReference>
<dbReference type="GO" id="GO:0016042">
    <property type="term" value="P:lipid catabolic process"/>
    <property type="evidence" value="ECO:0007669"/>
    <property type="project" value="UniProtKB-UniRule"/>
</dbReference>
<feature type="active site" description="Nucleophile" evidence="4">
    <location>
        <position position="55"/>
    </location>
</feature>
<dbReference type="PANTHER" id="PTHR14226:SF78">
    <property type="entry name" value="SLR0060 PROTEIN"/>
    <property type="match status" value="1"/>
</dbReference>
<evidence type="ECO:0000256" key="1">
    <source>
        <dbReference type="ARBA" id="ARBA00022801"/>
    </source>
</evidence>
<dbReference type="Gene3D" id="3.40.1090.10">
    <property type="entry name" value="Cytosolic phospholipase A2 catalytic domain"/>
    <property type="match status" value="2"/>
</dbReference>
<dbReference type="InterPro" id="IPR050301">
    <property type="entry name" value="NTE"/>
</dbReference>
<keyword evidence="2 4" id="KW-0442">Lipid degradation</keyword>
<evidence type="ECO:0000313" key="6">
    <source>
        <dbReference type="EMBL" id="KMO36547.1"/>
    </source>
</evidence>
<proteinExistence type="predicted"/>
<dbReference type="PATRIC" id="fig|298794.3.peg.7980"/>
<evidence type="ECO:0000313" key="7">
    <source>
        <dbReference type="Proteomes" id="UP000035955"/>
    </source>
</evidence>
<sequence length="401" mass="44007">MAAAEFSWEGGRLERGIGLALSGGGFRAMLFHAGALQRLNELGLLTRVDRVASVSGGSITAGLLGYKWRTLRRDREGRFEHFFGEIVQPLYAFSRRSIDVRDAIAGLLPFTSAAKQVAASYDGALFLGATLAALPDSPRFVFCATNLQTGALWRFSKRYSGDYVLGFVTPKRQAIRLAEAIAASSAFPPILSPLRLELDSGAFEDWPGREVKGHGRAEVAALRAAVLLTDGVYDNHGLEPIVKRYTTLLVSDGGAPFARKPRVPGDWVRHLRRILDLTDNQVRALRRRDLIARFAAGRQAFEAGRFAQDPLLPYERLGAYWGIDTRPPPASGPGDLPCDPVRVKALAAIPTRLSDLGETASKSLVNWGYLICDRCVRKHLKGQELAEDEVPRWPFEDTPLG</sequence>
<comment type="caution">
    <text evidence="6">The sequence shown here is derived from an EMBL/GenBank/DDBJ whole genome shotgun (WGS) entry which is preliminary data.</text>
</comment>